<organism evidence="1 2">
    <name type="scientific">Opisthorchis viverrini</name>
    <name type="common">Southeast Asian liver fluke</name>
    <dbReference type="NCBI Taxonomy" id="6198"/>
    <lineage>
        <taxon>Eukaryota</taxon>
        <taxon>Metazoa</taxon>
        <taxon>Spiralia</taxon>
        <taxon>Lophotrochozoa</taxon>
        <taxon>Platyhelminthes</taxon>
        <taxon>Trematoda</taxon>
        <taxon>Digenea</taxon>
        <taxon>Opisthorchiida</taxon>
        <taxon>Opisthorchiata</taxon>
        <taxon>Opisthorchiidae</taxon>
        <taxon>Opisthorchis</taxon>
    </lineage>
</organism>
<keyword evidence="2" id="KW-1185">Reference proteome</keyword>
<dbReference type="RefSeq" id="XP_009172696.1">
    <property type="nucleotide sequence ID" value="XM_009174432.1"/>
</dbReference>
<sequence length="268" mass="30431">MHYRSAVGTDLTTDCSCLGLGNLTAAQSVCFLQAVCQLDTQGILQQPSLRQTSLWLLMSLLCGRPTITVGRFERVSNNISFTRLKHEAAWCSTFSCLGTSQTRDSVGFQVDRMISACCAFMKYIKSIKETTHKVAKTSSTAHDRFRPTNSGSSDSRSPLVSVNLMFYLNPNWTNYTHLQSNLFFTRGPTESRVYAILQLNVLHTGRLMFQWARYSEYRSIFHKGNCSQGWWKLFDSPRPVSPFPFELIRVQPRWSLAAFWADGPSTDY</sequence>
<dbReference type="AlphaFoldDB" id="A0A074Z8X2"/>
<protein>
    <submittedName>
        <fullName evidence="1">Uncharacterized protein</fullName>
    </submittedName>
</protein>
<name>A0A074Z8X2_OPIVI</name>
<dbReference type="EMBL" id="KL596844">
    <property type="protein sequence ID" value="KER23583.1"/>
    <property type="molecule type" value="Genomic_DNA"/>
</dbReference>
<reference evidence="1 2" key="1">
    <citation type="submission" date="2013-11" db="EMBL/GenBank/DDBJ databases">
        <title>Opisthorchis viverrini - life in the bile duct.</title>
        <authorList>
            <person name="Young N.D."/>
            <person name="Nagarajan N."/>
            <person name="Lin S.J."/>
            <person name="Korhonen P.K."/>
            <person name="Jex A.R."/>
            <person name="Hall R.S."/>
            <person name="Safavi-Hemami H."/>
            <person name="Kaewkong W."/>
            <person name="Bertrand D."/>
            <person name="Gao S."/>
            <person name="Seet Q."/>
            <person name="Wongkham S."/>
            <person name="Teh B.T."/>
            <person name="Wongkham C."/>
            <person name="Intapan P.M."/>
            <person name="Maleewong W."/>
            <person name="Yang X."/>
            <person name="Hu M."/>
            <person name="Wang Z."/>
            <person name="Hofmann A."/>
            <person name="Sternberg P.W."/>
            <person name="Tan P."/>
            <person name="Wang J."/>
            <person name="Gasser R.B."/>
        </authorList>
    </citation>
    <scope>NUCLEOTIDE SEQUENCE [LARGE SCALE GENOMIC DNA]</scope>
</reference>
<evidence type="ECO:0000313" key="2">
    <source>
        <dbReference type="Proteomes" id="UP000054324"/>
    </source>
</evidence>
<dbReference type="Proteomes" id="UP000054324">
    <property type="component" value="Unassembled WGS sequence"/>
</dbReference>
<evidence type="ECO:0000313" key="1">
    <source>
        <dbReference type="EMBL" id="KER23583.1"/>
    </source>
</evidence>
<gene>
    <name evidence="1" type="ORF">T265_14618</name>
</gene>
<accession>A0A074Z8X2</accession>
<dbReference type="KEGG" id="ovi:T265_14618"/>
<dbReference type="CTD" id="20328784"/>
<dbReference type="OrthoDB" id="39497at2759"/>
<proteinExistence type="predicted"/>
<dbReference type="GeneID" id="20328784"/>